<dbReference type="AlphaFoldDB" id="A0A8S0RYW8"/>
<reference evidence="2 3" key="1">
    <citation type="submission" date="2019-12" db="EMBL/GenBank/DDBJ databases">
        <authorList>
            <person name="Alioto T."/>
            <person name="Alioto T."/>
            <person name="Gomez Garrido J."/>
        </authorList>
    </citation>
    <scope>NUCLEOTIDE SEQUENCE [LARGE SCALE GENOMIC DNA]</scope>
</reference>
<keyword evidence="3" id="KW-1185">Reference proteome</keyword>
<evidence type="ECO:0000313" key="3">
    <source>
        <dbReference type="Proteomes" id="UP000594638"/>
    </source>
</evidence>
<comment type="caution">
    <text evidence="2">The sequence shown here is derived from an EMBL/GenBank/DDBJ whole genome shotgun (WGS) entry which is preliminary data.</text>
</comment>
<feature type="compositionally biased region" description="Polar residues" evidence="1">
    <location>
        <begin position="1"/>
        <end position="10"/>
    </location>
</feature>
<dbReference type="Gramene" id="OE9A115731T1">
    <property type="protein sequence ID" value="OE9A115731C1"/>
    <property type="gene ID" value="OE9A115731"/>
</dbReference>
<sequence>MTPQNFSLDNNTEDPNDRLLVNAETTDSSDEPTEGRANSLMNISLRRGREKCNGKEVRGKGKKKKFGAREVSKSADNLVTTSREFALVLRSKDKGLMTILECVNDLLFMGLVVSGDELHLITQWFFMHSDN</sequence>
<organism evidence="2 3">
    <name type="scientific">Olea europaea subsp. europaea</name>
    <dbReference type="NCBI Taxonomy" id="158383"/>
    <lineage>
        <taxon>Eukaryota</taxon>
        <taxon>Viridiplantae</taxon>
        <taxon>Streptophyta</taxon>
        <taxon>Embryophyta</taxon>
        <taxon>Tracheophyta</taxon>
        <taxon>Spermatophyta</taxon>
        <taxon>Magnoliopsida</taxon>
        <taxon>eudicotyledons</taxon>
        <taxon>Gunneridae</taxon>
        <taxon>Pentapetalae</taxon>
        <taxon>asterids</taxon>
        <taxon>lamiids</taxon>
        <taxon>Lamiales</taxon>
        <taxon>Oleaceae</taxon>
        <taxon>Oleeae</taxon>
        <taxon>Olea</taxon>
    </lineage>
</organism>
<evidence type="ECO:0000313" key="2">
    <source>
        <dbReference type="EMBL" id="CAA2985449.1"/>
    </source>
</evidence>
<dbReference type="Proteomes" id="UP000594638">
    <property type="component" value="Unassembled WGS sequence"/>
</dbReference>
<name>A0A8S0RYW8_OLEEU</name>
<dbReference type="EMBL" id="CACTIH010003808">
    <property type="protein sequence ID" value="CAA2985449.1"/>
    <property type="molecule type" value="Genomic_DNA"/>
</dbReference>
<evidence type="ECO:0000256" key="1">
    <source>
        <dbReference type="SAM" id="MobiDB-lite"/>
    </source>
</evidence>
<proteinExistence type="predicted"/>
<gene>
    <name evidence="2" type="ORF">OLEA9_A115731</name>
</gene>
<protein>
    <submittedName>
        <fullName evidence="2">Uncharacterized protein</fullName>
    </submittedName>
</protein>
<feature type="region of interest" description="Disordered" evidence="1">
    <location>
        <begin position="1"/>
        <end position="36"/>
    </location>
</feature>
<accession>A0A8S0RYW8</accession>